<dbReference type="InterPro" id="IPR055301">
    <property type="entry name" value="Lea14-like_2"/>
</dbReference>
<reference evidence="2" key="1">
    <citation type="submission" date="2020-06" db="EMBL/GenBank/DDBJ databases">
        <title>WGS assembly of Ceratodon purpureus strain R40.</title>
        <authorList>
            <person name="Carey S.B."/>
            <person name="Jenkins J."/>
            <person name="Shu S."/>
            <person name="Lovell J.T."/>
            <person name="Sreedasyam A."/>
            <person name="Maumus F."/>
            <person name="Tiley G.P."/>
            <person name="Fernandez-Pozo N."/>
            <person name="Barry K."/>
            <person name="Chen C."/>
            <person name="Wang M."/>
            <person name="Lipzen A."/>
            <person name="Daum C."/>
            <person name="Saski C.A."/>
            <person name="Payton A.C."/>
            <person name="Mcbreen J.C."/>
            <person name="Conrad R.E."/>
            <person name="Kollar L.M."/>
            <person name="Olsson S."/>
            <person name="Huttunen S."/>
            <person name="Landis J.B."/>
            <person name="Wickett N.J."/>
            <person name="Johnson M.G."/>
            <person name="Rensing S.A."/>
            <person name="Grimwood J."/>
            <person name="Schmutz J."/>
            <person name="Mcdaniel S.F."/>
        </authorList>
    </citation>
    <scope>NUCLEOTIDE SEQUENCE</scope>
    <source>
        <strain evidence="2">R40</strain>
    </source>
</reference>
<name>A0A8T0GHP2_CERPU</name>
<keyword evidence="1" id="KW-1133">Transmembrane helix</keyword>
<comment type="caution">
    <text evidence="2">The sequence shown here is derived from an EMBL/GenBank/DDBJ whole genome shotgun (WGS) entry which is preliminary data.</text>
</comment>
<evidence type="ECO:0000256" key="1">
    <source>
        <dbReference type="SAM" id="Phobius"/>
    </source>
</evidence>
<proteinExistence type="predicted"/>
<keyword evidence="1" id="KW-0472">Membrane</keyword>
<sequence length="206" mass="22489">MSTMGFPRPGDSVPIKITEYEGKTRRRKMICVVIMGVIVVITIVLVILGLTVFKARDPKVQINTISLETFSIEANSLNMSLVLDVTVHNPNREGFRHSECLTRLFYYGDPVGQATIPAGNIKSKGNECFSVRLAVEAGHRVLVNQNLPGNIVSGRLPMVATTTVAGVIKVLGVFKHHAVTTSHCDVSIFVSNATIQSFVCRHGMKI</sequence>
<dbReference type="EMBL" id="CM026431">
    <property type="protein sequence ID" value="KAG0558543.1"/>
    <property type="molecule type" value="Genomic_DNA"/>
</dbReference>
<gene>
    <name evidence="2" type="ORF">KC19_10G036100</name>
</gene>
<evidence type="ECO:0000313" key="2">
    <source>
        <dbReference type="EMBL" id="KAG0558543.1"/>
    </source>
</evidence>
<dbReference type="OrthoDB" id="1929523at2759"/>
<dbReference type="SUPFAM" id="SSF117070">
    <property type="entry name" value="LEA14-like"/>
    <property type="match status" value="1"/>
</dbReference>
<dbReference type="PANTHER" id="PTHR31852">
    <property type="entry name" value="LATE EMBRYOGENESIS ABUNDANT (LEA) HYDROXYPROLINE-RICH GLYCOPROTEIN FAMILY"/>
    <property type="match status" value="1"/>
</dbReference>
<dbReference type="Gene3D" id="2.60.40.1820">
    <property type="match status" value="1"/>
</dbReference>
<dbReference type="Proteomes" id="UP000822688">
    <property type="component" value="Chromosome 10"/>
</dbReference>
<dbReference type="AlphaFoldDB" id="A0A8T0GHP2"/>
<protein>
    <recommendedName>
        <fullName evidence="4">Late embryogenesis abundant protein LEA-2 subgroup domain-containing protein</fullName>
    </recommendedName>
</protein>
<accession>A0A8T0GHP2</accession>
<keyword evidence="3" id="KW-1185">Reference proteome</keyword>
<keyword evidence="1" id="KW-0812">Transmembrane</keyword>
<feature type="transmembrane region" description="Helical" evidence="1">
    <location>
        <begin position="30"/>
        <end position="53"/>
    </location>
</feature>
<evidence type="ECO:0000313" key="3">
    <source>
        <dbReference type="Proteomes" id="UP000822688"/>
    </source>
</evidence>
<organism evidence="2 3">
    <name type="scientific">Ceratodon purpureus</name>
    <name type="common">Fire moss</name>
    <name type="synonym">Dicranum purpureum</name>
    <dbReference type="NCBI Taxonomy" id="3225"/>
    <lineage>
        <taxon>Eukaryota</taxon>
        <taxon>Viridiplantae</taxon>
        <taxon>Streptophyta</taxon>
        <taxon>Embryophyta</taxon>
        <taxon>Bryophyta</taxon>
        <taxon>Bryophytina</taxon>
        <taxon>Bryopsida</taxon>
        <taxon>Dicranidae</taxon>
        <taxon>Pseudoditrichales</taxon>
        <taxon>Ditrichaceae</taxon>
        <taxon>Ceratodon</taxon>
    </lineage>
</organism>
<evidence type="ECO:0008006" key="4">
    <source>
        <dbReference type="Google" id="ProtNLM"/>
    </source>
</evidence>